<feature type="domain" description="Tail sheath protein subtilisin-like" evidence="2">
    <location>
        <begin position="93"/>
        <end position="252"/>
    </location>
</feature>
<evidence type="ECO:0000313" key="3">
    <source>
        <dbReference type="EMBL" id="QVY62988.1"/>
    </source>
</evidence>
<comment type="similarity">
    <text evidence="1">Belongs to the myoviridae tail sheath protein family.</text>
</comment>
<evidence type="ECO:0000259" key="2">
    <source>
        <dbReference type="Pfam" id="PF04984"/>
    </source>
</evidence>
<sequence>MSFQQWDPTALPIRPGLYINFKEAANAQITGGARGIVAIPLKTYTGQATAKTFYTIEGEGDAILLFGQANIQSIKFALSGGAQQVLVYTMPAEATVTDYVEMREAFEARPFNVFVFDGEHDATEQGNTATWVADNREEKKHFMFVAGGSVADDLDPTVGNARSIGFSDDYVVNLINGVTIGENTYSSAEYAPFIAGLVAGTPINQSITYTTVSVDDVTKRLRNSEIVTALQAGSLVLVHDGEKVKVEQGITSSKKKIRNIRARQAVATDIEKTARDSYIGKLDNNEDGQMALINAIKAYLETLEVSNVLTDIVVSLDPQRESVGDQVFLAIGYREIDSMERIFLTINV</sequence>
<accession>A0ABX8FG29</accession>
<dbReference type="Pfam" id="PF04984">
    <property type="entry name" value="Phage_sheath_1"/>
    <property type="match status" value="1"/>
</dbReference>
<protein>
    <submittedName>
        <fullName evidence="3">Phage tail sheath subtilisin-like domain-containing protein</fullName>
    </submittedName>
</protein>
<organism evidence="3 4">
    <name type="scientific">Cytobacillus gottheilii</name>
    <dbReference type="NCBI Taxonomy" id="859144"/>
    <lineage>
        <taxon>Bacteria</taxon>
        <taxon>Bacillati</taxon>
        <taxon>Bacillota</taxon>
        <taxon>Bacilli</taxon>
        <taxon>Bacillales</taxon>
        <taxon>Bacillaceae</taxon>
        <taxon>Cytobacillus</taxon>
    </lineage>
</organism>
<proteinExistence type="inferred from homology"/>
<dbReference type="Gene3D" id="3.30.360.90">
    <property type="match status" value="1"/>
</dbReference>
<dbReference type="Proteomes" id="UP000679247">
    <property type="component" value="Chromosome"/>
</dbReference>
<dbReference type="RefSeq" id="WP_214478352.1">
    <property type="nucleotide sequence ID" value="NZ_CP071709.1"/>
</dbReference>
<evidence type="ECO:0000313" key="4">
    <source>
        <dbReference type="Proteomes" id="UP000679247"/>
    </source>
</evidence>
<dbReference type="InterPro" id="IPR035089">
    <property type="entry name" value="Phage_sheath_subtilisin"/>
</dbReference>
<reference evidence="3 4" key="1">
    <citation type="submission" date="2021-03" db="EMBL/GenBank/DDBJ databases">
        <title>The first data on the complete genome of the tetrodotoxin-producing bacterium.</title>
        <authorList>
            <person name="Melnikova D.I."/>
            <person name="Nijland R."/>
            <person name="Magarlamov T.Y."/>
        </authorList>
    </citation>
    <scope>NUCLEOTIDE SEQUENCE [LARGE SCALE GENOMIC DNA]</scope>
    <source>
        <strain evidence="3 4">1839</strain>
    </source>
</reference>
<keyword evidence="4" id="KW-1185">Reference proteome</keyword>
<dbReference type="Gene3D" id="3.30.1370.220">
    <property type="match status" value="1"/>
</dbReference>
<evidence type="ECO:0000256" key="1">
    <source>
        <dbReference type="ARBA" id="ARBA00008005"/>
    </source>
</evidence>
<name>A0ABX8FG29_9BACI</name>
<gene>
    <name evidence="3" type="ORF">J1899_08085</name>
</gene>
<dbReference type="Gene3D" id="3.40.50.11790">
    <property type="match status" value="1"/>
</dbReference>
<dbReference type="EMBL" id="CP071709">
    <property type="protein sequence ID" value="QVY62988.1"/>
    <property type="molecule type" value="Genomic_DNA"/>
</dbReference>